<evidence type="ECO:0000313" key="3">
    <source>
        <dbReference type="Proteomes" id="UP000789405"/>
    </source>
</evidence>
<feature type="transmembrane region" description="Helical" evidence="1">
    <location>
        <begin position="184"/>
        <end position="204"/>
    </location>
</feature>
<sequence length="207" mass="24235">IPPIDVNNQSRFDVYEILKYCVSRFDRNIFNRNIKAYKTANVCIEALKGNKVLCESAYEAELHNRLSYFLRDKGGKVTGKYHLVGGSKNKKKHQYVYLVIESPGYSVAIELAATLRKKDLVDHFSRALNYSKLLKSSEVWVVHFMAEDEAMKNLCWPNDKDLKKGLRVVHIYHNLDFEEVKTTAFWLIALIIIFLTITLNYRFWFKM</sequence>
<organism evidence="2 3">
    <name type="scientific">Dentiscutata erythropus</name>
    <dbReference type="NCBI Taxonomy" id="1348616"/>
    <lineage>
        <taxon>Eukaryota</taxon>
        <taxon>Fungi</taxon>
        <taxon>Fungi incertae sedis</taxon>
        <taxon>Mucoromycota</taxon>
        <taxon>Glomeromycotina</taxon>
        <taxon>Glomeromycetes</taxon>
        <taxon>Diversisporales</taxon>
        <taxon>Gigasporaceae</taxon>
        <taxon>Dentiscutata</taxon>
    </lineage>
</organism>
<protein>
    <submittedName>
        <fullName evidence="2">16692_t:CDS:1</fullName>
    </submittedName>
</protein>
<dbReference type="EMBL" id="CAJVPY010025584">
    <property type="protein sequence ID" value="CAG8788468.1"/>
    <property type="molecule type" value="Genomic_DNA"/>
</dbReference>
<keyword evidence="1" id="KW-0472">Membrane</keyword>
<name>A0A9N9JN99_9GLOM</name>
<dbReference type="AlphaFoldDB" id="A0A9N9JN99"/>
<reference evidence="2" key="1">
    <citation type="submission" date="2021-06" db="EMBL/GenBank/DDBJ databases">
        <authorList>
            <person name="Kallberg Y."/>
            <person name="Tangrot J."/>
            <person name="Rosling A."/>
        </authorList>
    </citation>
    <scope>NUCLEOTIDE SEQUENCE</scope>
    <source>
        <strain evidence="2">MA453B</strain>
    </source>
</reference>
<accession>A0A9N9JN99</accession>
<gene>
    <name evidence="2" type="ORF">DERYTH_LOCUS20912</name>
</gene>
<proteinExistence type="predicted"/>
<comment type="caution">
    <text evidence="2">The sequence shown here is derived from an EMBL/GenBank/DDBJ whole genome shotgun (WGS) entry which is preliminary data.</text>
</comment>
<feature type="non-terminal residue" evidence="2">
    <location>
        <position position="1"/>
    </location>
</feature>
<keyword evidence="3" id="KW-1185">Reference proteome</keyword>
<dbReference type="Proteomes" id="UP000789405">
    <property type="component" value="Unassembled WGS sequence"/>
</dbReference>
<evidence type="ECO:0000256" key="1">
    <source>
        <dbReference type="SAM" id="Phobius"/>
    </source>
</evidence>
<keyword evidence="1" id="KW-0812">Transmembrane</keyword>
<keyword evidence="1" id="KW-1133">Transmembrane helix</keyword>
<evidence type="ECO:0000313" key="2">
    <source>
        <dbReference type="EMBL" id="CAG8788468.1"/>
    </source>
</evidence>
<dbReference type="OrthoDB" id="2440502at2759"/>